<dbReference type="GO" id="GO:0035694">
    <property type="term" value="P:mitochondrial protein catabolic process"/>
    <property type="evidence" value="ECO:0007669"/>
    <property type="project" value="InterPro"/>
</dbReference>
<keyword evidence="17" id="KW-1185">Reference proteome</keyword>
<evidence type="ECO:0000256" key="7">
    <source>
        <dbReference type="ARBA" id="ARBA00022787"/>
    </source>
</evidence>
<dbReference type="Pfam" id="PF16026">
    <property type="entry name" value="MIEAP"/>
    <property type="match status" value="1"/>
</dbReference>
<accession>A0A2B4RV60</accession>
<evidence type="ECO:0000256" key="8">
    <source>
        <dbReference type="ARBA" id="ARBA00023054"/>
    </source>
</evidence>
<evidence type="ECO:0000256" key="10">
    <source>
        <dbReference type="ARBA" id="ARBA00023128"/>
    </source>
</evidence>
<dbReference type="InterPro" id="IPR031981">
    <property type="entry name" value="MIEAP_C"/>
</dbReference>
<name>A0A2B4RV60_STYPI</name>
<evidence type="ECO:0000256" key="13">
    <source>
        <dbReference type="SAM" id="Coils"/>
    </source>
</evidence>
<keyword evidence="7" id="KW-1000">Mitochondrion outer membrane</keyword>
<keyword evidence="6" id="KW-0963">Cytoplasm</keyword>
<proteinExistence type="inferred from homology"/>
<evidence type="ECO:0000256" key="1">
    <source>
        <dbReference type="ARBA" id="ARBA00004294"/>
    </source>
</evidence>
<feature type="region of interest" description="Disordered" evidence="14">
    <location>
        <begin position="375"/>
        <end position="405"/>
    </location>
</feature>
<evidence type="ECO:0000313" key="16">
    <source>
        <dbReference type="EMBL" id="PFX21481.1"/>
    </source>
</evidence>
<keyword evidence="8 13" id="KW-0175">Coiled coil</keyword>
<comment type="similarity">
    <text evidence="4">Belongs to the MIEAP family.</text>
</comment>
<dbReference type="InterPro" id="IPR026169">
    <property type="entry name" value="MIEAP"/>
</dbReference>
<feature type="compositionally biased region" description="Polar residues" evidence="14">
    <location>
        <begin position="1"/>
        <end position="12"/>
    </location>
</feature>
<evidence type="ECO:0000256" key="4">
    <source>
        <dbReference type="ARBA" id="ARBA00008233"/>
    </source>
</evidence>
<feature type="domain" description="Mitochondria-eating protein C-terminal" evidence="15">
    <location>
        <begin position="519"/>
        <end position="719"/>
    </location>
</feature>
<dbReference type="PANTHER" id="PTHR21771:SF1">
    <property type="entry name" value="MITOCHONDRIA-EATING PROTEIN"/>
    <property type="match status" value="1"/>
</dbReference>
<dbReference type="GO" id="GO:0005759">
    <property type="term" value="C:mitochondrial matrix"/>
    <property type="evidence" value="ECO:0007669"/>
    <property type="project" value="UniProtKB-SubCell"/>
</dbReference>
<comment type="subcellular location">
    <subcellularLocation>
        <location evidence="3">Cytoplasm</location>
    </subcellularLocation>
    <subcellularLocation>
        <location evidence="2">Mitochondrion matrix</location>
    </subcellularLocation>
    <subcellularLocation>
        <location evidence="1">Mitochondrion outer membrane</location>
    </subcellularLocation>
</comment>
<dbReference type="GO" id="GO:0008289">
    <property type="term" value="F:lipid binding"/>
    <property type="evidence" value="ECO:0007669"/>
    <property type="project" value="UniProtKB-KW"/>
</dbReference>
<dbReference type="OrthoDB" id="6047381at2759"/>
<evidence type="ECO:0000313" key="17">
    <source>
        <dbReference type="Proteomes" id="UP000225706"/>
    </source>
</evidence>
<evidence type="ECO:0000256" key="14">
    <source>
        <dbReference type="SAM" id="MobiDB-lite"/>
    </source>
</evidence>
<dbReference type="GO" id="GO:0035695">
    <property type="term" value="P:mitophagy by internal vacuole formation"/>
    <property type="evidence" value="ECO:0007669"/>
    <property type="project" value="TreeGrafter"/>
</dbReference>
<dbReference type="EMBL" id="LSMT01000275">
    <property type="protein sequence ID" value="PFX21481.1"/>
    <property type="molecule type" value="Genomic_DNA"/>
</dbReference>
<sequence length="719" mass="82227">MSKTRNGLTPTRSDSRHGRSNSFPDKMADSLEPPTKPTQKRRSFDVTATTAGQDPLQDGKILVLKVIGKVNLRIERKDYQELIRIVNQIPGDVLVLIMDNLSIDSLYGDIPSSLGSLEALFRKIFYDRQGRLPDHGLYGDDFIHHLVRYFVDLLKYNNQTFASARSREHIRNIFDICTQMDGSLYQRLVQRAEQFSKVLSGFADHALLEAITRSSATYHMKMEEALKTELERAVSHYNSALRKLSEVSSKAPCNSPEFSSAVAANSQADMAEKTSHYMRKLSGQTIEDRLLFNQSLLTAVQVNSRDKLLIHVLIDKLEVRINHDKEVLQLLSQLRKEFKVSRDEHVLPLLERFHHGHRLVLQLFDESLKGVVKKGGEKPDIPTITRTLASGPESGDVSAVEEGCGSDTDVFDTVTQLDETEFSALSSPSSSNETDHEQQKESTQSKVLPEKVSTQTPIDEQFSLLKQLQEKQKELEAAQEMVRNLSKREKNLMERLQDQAKRQLKKGGKFEDLSAGVCRPSLLVERYDNLYTQTRLDAMDELDEVESLEKLDENSDIKNKILFSVIVVAFRTVQHTLAEKKHKLKKLLDIPDEKTKEEHAQDIQDRINDYFRTTGARLKIDGIKREVSKQLWGTLYDFPELQNCPKLREYMDECVRLSWMMTVQTPPMIIEYEATEFSEKLHGRFMTSDMTSVVIKYHIWPTLIDSHSSHVLYRGIVVT</sequence>
<evidence type="ECO:0000256" key="3">
    <source>
        <dbReference type="ARBA" id="ARBA00004496"/>
    </source>
</evidence>
<dbReference type="Proteomes" id="UP000225706">
    <property type="component" value="Unassembled WGS sequence"/>
</dbReference>
<feature type="region of interest" description="Disordered" evidence="14">
    <location>
        <begin position="1"/>
        <end position="51"/>
    </location>
</feature>
<feature type="compositionally biased region" description="Polar residues" evidence="14">
    <location>
        <begin position="441"/>
        <end position="453"/>
    </location>
</feature>
<evidence type="ECO:0000256" key="12">
    <source>
        <dbReference type="ARBA" id="ARBA00032687"/>
    </source>
</evidence>
<comment type="caution">
    <text evidence="16">The sequence shown here is derived from an EMBL/GenBank/DDBJ whole genome shotgun (WGS) entry which is preliminary data.</text>
</comment>
<evidence type="ECO:0000256" key="6">
    <source>
        <dbReference type="ARBA" id="ARBA00022490"/>
    </source>
</evidence>
<keyword evidence="11" id="KW-0472">Membrane</keyword>
<dbReference type="PANTHER" id="PTHR21771">
    <property type="entry name" value="MITOCHONDRIA-EATING PROTEIN-RELATED"/>
    <property type="match status" value="1"/>
</dbReference>
<dbReference type="AlphaFoldDB" id="A0A2B4RV60"/>
<reference evidence="17" key="1">
    <citation type="journal article" date="2017" name="bioRxiv">
        <title>Comparative analysis of the genomes of Stylophora pistillata and Acropora digitifera provides evidence for extensive differences between species of corals.</title>
        <authorList>
            <person name="Voolstra C.R."/>
            <person name="Li Y."/>
            <person name="Liew Y.J."/>
            <person name="Baumgarten S."/>
            <person name="Zoccola D."/>
            <person name="Flot J.-F."/>
            <person name="Tambutte S."/>
            <person name="Allemand D."/>
            <person name="Aranda M."/>
        </authorList>
    </citation>
    <scope>NUCLEOTIDE SEQUENCE [LARGE SCALE GENOMIC DNA]</scope>
</reference>
<evidence type="ECO:0000256" key="5">
    <source>
        <dbReference type="ARBA" id="ARBA00019863"/>
    </source>
</evidence>
<evidence type="ECO:0000256" key="9">
    <source>
        <dbReference type="ARBA" id="ARBA00023121"/>
    </source>
</evidence>
<protein>
    <recommendedName>
        <fullName evidence="5">Mitochondria-eating protein</fullName>
    </recommendedName>
    <alternativeName>
        <fullName evidence="12">Spermatogenesis-associated protein 18</fullName>
    </alternativeName>
</protein>
<evidence type="ECO:0000259" key="15">
    <source>
        <dbReference type="Pfam" id="PF16026"/>
    </source>
</evidence>
<organism evidence="16 17">
    <name type="scientific">Stylophora pistillata</name>
    <name type="common">Smooth cauliflower coral</name>
    <dbReference type="NCBI Taxonomy" id="50429"/>
    <lineage>
        <taxon>Eukaryota</taxon>
        <taxon>Metazoa</taxon>
        <taxon>Cnidaria</taxon>
        <taxon>Anthozoa</taxon>
        <taxon>Hexacorallia</taxon>
        <taxon>Scleractinia</taxon>
        <taxon>Astrocoeniina</taxon>
        <taxon>Pocilloporidae</taxon>
        <taxon>Stylophora</taxon>
    </lineage>
</organism>
<gene>
    <name evidence="16" type="primary">SPATA18</name>
    <name evidence="16" type="ORF">AWC38_SpisGene14038</name>
</gene>
<dbReference type="GO" id="GO:0005741">
    <property type="term" value="C:mitochondrial outer membrane"/>
    <property type="evidence" value="ECO:0007669"/>
    <property type="project" value="UniProtKB-SubCell"/>
</dbReference>
<feature type="region of interest" description="Disordered" evidence="14">
    <location>
        <begin position="421"/>
        <end position="453"/>
    </location>
</feature>
<evidence type="ECO:0000256" key="11">
    <source>
        <dbReference type="ARBA" id="ARBA00023136"/>
    </source>
</evidence>
<keyword evidence="9" id="KW-0446">Lipid-binding</keyword>
<feature type="coiled-coil region" evidence="13">
    <location>
        <begin position="458"/>
        <end position="506"/>
    </location>
</feature>
<evidence type="ECO:0000256" key="2">
    <source>
        <dbReference type="ARBA" id="ARBA00004305"/>
    </source>
</evidence>
<keyword evidence="10" id="KW-0496">Mitochondrion</keyword>
<feature type="compositionally biased region" description="Polar residues" evidence="14">
    <location>
        <begin position="421"/>
        <end position="432"/>
    </location>
</feature>